<feature type="signal peptide" evidence="1">
    <location>
        <begin position="1"/>
        <end position="25"/>
    </location>
</feature>
<dbReference type="Proteomes" id="UP000008141">
    <property type="component" value="Unassembled WGS sequence"/>
</dbReference>
<dbReference type="EMBL" id="GL433849">
    <property type="protein sequence ID" value="EFN54036.1"/>
    <property type="molecule type" value="Genomic_DNA"/>
</dbReference>
<organism evidence="4">
    <name type="scientific">Chlorella variabilis</name>
    <name type="common">Green alga</name>
    <dbReference type="NCBI Taxonomy" id="554065"/>
    <lineage>
        <taxon>Eukaryota</taxon>
        <taxon>Viridiplantae</taxon>
        <taxon>Chlorophyta</taxon>
        <taxon>core chlorophytes</taxon>
        <taxon>Trebouxiophyceae</taxon>
        <taxon>Chlorellales</taxon>
        <taxon>Chlorellaceae</taxon>
        <taxon>Chlorella clade</taxon>
        <taxon>Chlorella</taxon>
    </lineage>
</organism>
<sequence>MQASGLKMCGLVALVLCSLTVGAQAQKWTAVLEAANQVPPLTEGNVGGATGTFTLAFEGETAEWTLDVTDVKRMTMAHIHLGNASTNGNPIVILLPIGGVLSAEGPPVLADPIIGDYSVSGNFTTDDFVTSAEGWSWDEFIAAADTDNLYVNIHTKKYPNGAIRGQLINEEEEIITAPSPEPVPSAAAAPLGRAAALLAAALLAAAFL</sequence>
<dbReference type="RefSeq" id="XP_005846138.1">
    <property type="nucleotide sequence ID" value="XM_005846076.1"/>
</dbReference>
<evidence type="ECO:0000313" key="4">
    <source>
        <dbReference type="Proteomes" id="UP000008141"/>
    </source>
</evidence>
<feature type="chain" id="PRO_5003155816" description="CHRD domain-containing protein" evidence="1">
    <location>
        <begin position="26"/>
        <end position="208"/>
    </location>
</feature>
<feature type="domain" description="CHRD" evidence="2">
    <location>
        <begin position="26"/>
        <end position="169"/>
    </location>
</feature>
<evidence type="ECO:0000256" key="1">
    <source>
        <dbReference type="SAM" id="SignalP"/>
    </source>
</evidence>
<evidence type="ECO:0000313" key="3">
    <source>
        <dbReference type="EMBL" id="EFN54036.1"/>
    </source>
</evidence>
<dbReference type="InterPro" id="IPR010895">
    <property type="entry name" value="CHRD"/>
</dbReference>
<dbReference type="GeneID" id="17353453"/>
<proteinExistence type="predicted"/>
<dbReference type="OrthoDB" id="515473at2759"/>
<gene>
    <name evidence="3" type="ORF">CHLNCDRAFT_136097</name>
</gene>
<accession>E1ZJR2</accession>
<keyword evidence="4" id="KW-1185">Reference proteome</keyword>
<dbReference type="InParanoid" id="E1ZJR2"/>
<dbReference type="AlphaFoldDB" id="E1ZJR2"/>
<protein>
    <recommendedName>
        <fullName evidence="2">CHRD domain-containing protein</fullName>
    </recommendedName>
</protein>
<dbReference type="SMART" id="SM00754">
    <property type="entry name" value="CHRD"/>
    <property type="match status" value="1"/>
</dbReference>
<dbReference type="KEGG" id="cvr:CHLNCDRAFT_136097"/>
<reference evidence="3 4" key="1">
    <citation type="journal article" date="2010" name="Plant Cell">
        <title>The Chlorella variabilis NC64A genome reveals adaptation to photosymbiosis, coevolution with viruses, and cryptic sex.</title>
        <authorList>
            <person name="Blanc G."/>
            <person name="Duncan G."/>
            <person name="Agarkova I."/>
            <person name="Borodovsky M."/>
            <person name="Gurnon J."/>
            <person name="Kuo A."/>
            <person name="Lindquist E."/>
            <person name="Lucas S."/>
            <person name="Pangilinan J."/>
            <person name="Polle J."/>
            <person name="Salamov A."/>
            <person name="Terry A."/>
            <person name="Yamada T."/>
            <person name="Dunigan D.D."/>
            <person name="Grigoriev I.V."/>
            <person name="Claverie J.M."/>
            <person name="Van Etten J.L."/>
        </authorList>
    </citation>
    <scope>NUCLEOTIDE SEQUENCE [LARGE SCALE GENOMIC DNA]</scope>
    <source>
        <strain evidence="3 4">NC64A</strain>
    </source>
</reference>
<evidence type="ECO:0000259" key="2">
    <source>
        <dbReference type="SMART" id="SM00754"/>
    </source>
</evidence>
<keyword evidence="1" id="KW-0732">Signal</keyword>
<dbReference type="Pfam" id="PF07452">
    <property type="entry name" value="CHRD"/>
    <property type="match status" value="1"/>
</dbReference>
<name>E1ZJR2_CHLVA</name>